<dbReference type="PANTHER" id="PTHR13182:SF8">
    <property type="entry name" value="CYTOPLASMIC 60S SUBUNIT BIOGENESIS FACTOR ZNF622"/>
    <property type="match status" value="1"/>
</dbReference>
<sequence length="139" mass="15498">TRKKNHLCDRPCSFSALDFRLNRLDTTRLASSGKHFFLHAIHHNKPRTKDAITMVAADDVATLASSPPAGESASHPFTCNTCTIAYRNIDLQRGHMKSDWHRYNLKRRVASLPPITSETFNEKVLQARAVQTAEAATGP</sequence>
<accession>A0A0G4KFQ8</accession>
<dbReference type="GO" id="GO:0042273">
    <property type="term" value="P:ribosomal large subunit biogenesis"/>
    <property type="evidence" value="ECO:0007669"/>
    <property type="project" value="TreeGrafter"/>
</dbReference>
<reference evidence="2" key="1">
    <citation type="submission" date="2015-05" db="EMBL/GenBank/DDBJ databases">
        <authorList>
            <person name="Fogelqvist Johan"/>
        </authorList>
    </citation>
    <scope>NUCLEOTIDE SEQUENCE [LARGE SCALE GENOMIC DNA]</scope>
</reference>
<evidence type="ECO:0008006" key="3">
    <source>
        <dbReference type="Google" id="ProtNLM"/>
    </source>
</evidence>
<name>A0A0G4KFQ8_VERLO</name>
<organism evidence="1 2">
    <name type="scientific">Verticillium longisporum</name>
    <name type="common">Verticillium dahliae var. longisporum</name>
    <dbReference type="NCBI Taxonomy" id="100787"/>
    <lineage>
        <taxon>Eukaryota</taxon>
        <taxon>Fungi</taxon>
        <taxon>Dikarya</taxon>
        <taxon>Ascomycota</taxon>
        <taxon>Pezizomycotina</taxon>
        <taxon>Sordariomycetes</taxon>
        <taxon>Hypocreomycetidae</taxon>
        <taxon>Glomerellales</taxon>
        <taxon>Plectosphaerellaceae</taxon>
        <taxon>Verticillium</taxon>
    </lineage>
</organism>
<evidence type="ECO:0000313" key="2">
    <source>
        <dbReference type="Proteomes" id="UP000045706"/>
    </source>
</evidence>
<dbReference type="PANTHER" id="PTHR13182">
    <property type="entry name" value="ZINC FINGER PROTEIN 622"/>
    <property type="match status" value="1"/>
</dbReference>
<dbReference type="GO" id="GO:0030687">
    <property type="term" value="C:preribosome, large subunit precursor"/>
    <property type="evidence" value="ECO:0007669"/>
    <property type="project" value="TreeGrafter"/>
</dbReference>
<proteinExistence type="predicted"/>
<gene>
    <name evidence="1" type="ORF">BN1723_008466</name>
</gene>
<protein>
    <recommendedName>
        <fullName evidence="3">C2H2-type domain-containing protein</fullName>
    </recommendedName>
</protein>
<feature type="non-terminal residue" evidence="1">
    <location>
        <position position="1"/>
    </location>
</feature>
<feature type="non-terminal residue" evidence="1">
    <location>
        <position position="139"/>
    </location>
</feature>
<dbReference type="EMBL" id="CVQI01000114">
    <property type="protein sequence ID" value="CRJ90704.1"/>
    <property type="molecule type" value="Genomic_DNA"/>
</dbReference>
<dbReference type="InterPro" id="IPR040025">
    <property type="entry name" value="Znf622/Rei1/Reh1"/>
</dbReference>
<evidence type="ECO:0000313" key="1">
    <source>
        <dbReference type="EMBL" id="CRJ90704.1"/>
    </source>
</evidence>
<dbReference type="AlphaFoldDB" id="A0A0G4KFQ8"/>
<dbReference type="Proteomes" id="UP000045706">
    <property type="component" value="Unassembled WGS sequence"/>
</dbReference>